<dbReference type="Gene3D" id="2.170.130.10">
    <property type="entry name" value="TonB-dependent receptor, plug domain"/>
    <property type="match status" value="1"/>
</dbReference>
<dbReference type="InterPro" id="IPR023996">
    <property type="entry name" value="TonB-dep_OMP_SusC/RagA"/>
</dbReference>
<evidence type="ECO:0000256" key="7">
    <source>
        <dbReference type="ARBA" id="ARBA00023077"/>
    </source>
</evidence>
<evidence type="ECO:0000256" key="11">
    <source>
        <dbReference type="RuleBase" id="RU003357"/>
    </source>
</evidence>
<keyword evidence="12" id="KW-0732">Signal</keyword>
<accession>A0A6I6K603</accession>
<keyword evidence="8 10" id="KW-0472">Membrane</keyword>
<keyword evidence="9 10" id="KW-0998">Cell outer membrane</keyword>
<dbReference type="NCBIfam" id="TIGR04057">
    <property type="entry name" value="SusC_RagA_signa"/>
    <property type="match status" value="1"/>
</dbReference>
<dbReference type="InterPro" id="IPR023997">
    <property type="entry name" value="TonB-dep_OMP_SusC/RagA_CS"/>
</dbReference>
<organism evidence="14 15">
    <name type="scientific">Maribellus comscasis</name>
    <dbReference type="NCBI Taxonomy" id="2681766"/>
    <lineage>
        <taxon>Bacteria</taxon>
        <taxon>Pseudomonadati</taxon>
        <taxon>Bacteroidota</taxon>
        <taxon>Bacteroidia</taxon>
        <taxon>Marinilabiliales</taxon>
        <taxon>Prolixibacteraceae</taxon>
        <taxon>Maribellus</taxon>
    </lineage>
</organism>
<dbReference type="Gene3D" id="2.60.40.1120">
    <property type="entry name" value="Carboxypeptidase-like, regulatory domain"/>
    <property type="match status" value="1"/>
</dbReference>
<dbReference type="FunFam" id="2.170.130.10:FF:000003">
    <property type="entry name" value="SusC/RagA family TonB-linked outer membrane protein"/>
    <property type="match status" value="1"/>
</dbReference>
<dbReference type="KEGG" id="mcos:GM418_10550"/>
<proteinExistence type="inferred from homology"/>
<evidence type="ECO:0000256" key="8">
    <source>
        <dbReference type="ARBA" id="ARBA00023136"/>
    </source>
</evidence>
<dbReference type="InterPro" id="IPR039426">
    <property type="entry name" value="TonB-dep_rcpt-like"/>
</dbReference>
<dbReference type="InterPro" id="IPR037066">
    <property type="entry name" value="Plug_dom_sf"/>
</dbReference>
<reference evidence="14 15" key="1">
    <citation type="submission" date="2019-11" db="EMBL/GenBank/DDBJ databases">
        <authorList>
            <person name="Zheng R.K."/>
            <person name="Sun C.M."/>
        </authorList>
    </citation>
    <scope>NUCLEOTIDE SEQUENCE [LARGE SCALE GENOMIC DNA]</scope>
    <source>
        <strain evidence="14 15">WC007</strain>
    </source>
</reference>
<dbReference type="InterPro" id="IPR012910">
    <property type="entry name" value="Plug_dom"/>
</dbReference>
<dbReference type="Pfam" id="PF13715">
    <property type="entry name" value="CarbopepD_reg_2"/>
    <property type="match status" value="1"/>
</dbReference>
<dbReference type="SUPFAM" id="SSF49464">
    <property type="entry name" value="Carboxypeptidase regulatory domain-like"/>
    <property type="match status" value="1"/>
</dbReference>
<evidence type="ECO:0000256" key="9">
    <source>
        <dbReference type="ARBA" id="ARBA00023237"/>
    </source>
</evidence>
<dbReference type="EMBL" id="CP046401">
    <property type="protein sequence ID" value="QGY48097.1"/>
    <property type="molecule type" value="Genomic_DNA"/>
</dbReference>
<evidence type="ECO:0000256" key="12">
    <source>
        <dbReference type="SAM" id="SignalP"/>
    </source>
</evidence>
<dbReference type="InterPro" id="IPR011662">
    <property type="entry name" value="Secretin/TonB_short_N"/>
</dbReference>
<keyword evidence="3 10" id="KW-1134">Transmembrane beta strand</keyword>
<keyword evidence="4" id="KW-0406">Ion transport</keyword>
<sequence length="1115" mass="124654">MKLTLILLLACFMQLSASVYSQSTKISLEIKNKRVEDVLREIEETTDFRFFYQREQVDVEQTVTLNAQDQNVETILTQLFSGQDVTFEIRQDNLILLKKALNGNAEYNLDSEQQKTIYGRVTDDTGATLPGVTVVVKGTTQGTVTNEDGEYTLNNVPDDAILLFSFVGMRAQEIPVGDQTNVNVTLERETIGLEEVVAVGYGVQKKVNMTGSVSMITFDEEVENRPITNASQALSGKTPGIWVSQNSGKPGSDGAQIRVRGWGTLNNSNPLVIIDGIEGDFDQLNPNDIESVSILKDAASAAIYGSKAANGVILVTTKTGNAGERMQVNLSSYYGIQTLGRSYDLITSSAESMRMTNTALENEGGSPLFPESMISAFENGTDKYKYPSTDWFDVVFDSAPIQEHNLSIKGGTEKSSSFLSFNYMNQDGMVPNTNTERYGIRANLDSKVNDWFTVDARISYSHQVAVEPYNDIVYGSMGRFFDMLNGVTPYTAPYTRDGEFGAVEAITDDGNILFDNRNPLIDANNGKKTAEENFLSINASANVKLFDFLNWKTTVASTGNWNMTDNYNETIIGYTDSGIPMMTKNYNREGIEISRSQVSSLVNNVFSTLNFNKTVAKIHDFSAIAGLQVEDRQIKNVYARRSEPPKEGLTQVDAGTSGIQGEGNLVGLRMFSYFGRFNYALSSKYLFEANIRADASSRFKKGKRWGVFPGFSVGWRAIDESFMKNQDIFSNLKMRASWGQLGNQNISGYWPYLTIITQNNDLSYSYAGSFAPGAAVTSLIDEDITWETTTTLDIGFDAGFLNNRITVEADYFQKKTTDIIVQLPIPDIMGDITPPYENVGEMVNNGFEFTINYDNQSIDRDRFGYNIGLNATFIENEVTKFRGGDSPDQLYLIREGYSYRSLYGYKAVGIYQSDDEAEQHMSNNSYKPIAGNLKFEDVNNDGKLGFEDKQDIGNTIPKVTYGLTTSFKYKGFDLNLLFQGLLGVHSYNNNALTTLNYENRTISTRWRDAWSPENTDTDVPILYFNNSWDNLESSYWVKEISFLKLKNVQLGYAVPNELTTRIGLQKIYFYINAQNVFVLVDEKFEGYDPEKSAFSHGTNQYPVPRIISLGLNLNF</sequence>
<dbReference type="AlphaFoldDB" id="A0A6I6K603"/>
<evidence type="ECO:0000259" key="13">
    <source>
        <dbReference type="SMART" id="SM00965"/>
    </source>
</evidence>
<dbReference type="GO" id="GO:0009279">
    <property type="term" value="C:cell outer membrane"/>
    <property type="evidence" value="ECO:0007669"/>
    <property type="project" value="UniProtKB-SubCell"/>
</dbReference>
<protein>
    <submittedName>
        <fullName evidence="14">SusC/RagA family TonB-linked outer membrane protein</fullName>
    </submittedName>
</protein>
<gene>
    <name evidence="14" type="ORF">GM418_10550</name>
</gene>
<evidence type="ECO:0000256" key="3">
    <source>
        <dbReference type="ARBA" id="ARBA00022452"/>
    </source>
</evidence>
<feature type="domain" description="Secretin/TonB short N-terminal" evidence="13">
    <location>
        <begin position="48"/>
        <end position="100"/>
    </location>
</feature>
<keyword evidence="2 10" id="KW-0813">Transport</keyword>
<dbReference type="Pfam" id="PF00593">
    <property type="entry name" value="TonB_dep_Rec_b-barrel"/>
    <property type="match status" value="1"/>
</dbReference>
<comment type="similarity">
    <text evidence="10 11">Belongs to the TonB-dependent receptor family.</text>
</comment>
<dbReference type="GO" id="GO:0006826">
    <property type="term" value="P:iron ion transport"/>
    <property type="evidence" value="ECO:0007669"/>
    <property type="project" value="UniProtKB-KW"/>
</dbReference>
<keyword evidence="4" id="KW-0410">Iron transport</keyword>
<feature type="chain" id="PRO_5026018641" evidence="12">
    <location>
        <begin position="22"/>
        <end position="1115"/>
    </location>
</feature>
<evidence type="ECO:0000313" key="15">
    <source>
        <dbReference type="Proteomes" id="UP000428260"/>
    </source>
</evidence>
<dbReference type="InterPro" id="IPR008969">
    <property type="entry name" value="CarboxyPept-like_regulatory"/>
</dbReference>
<evidence type="ECO:0000256" key="4">
    <source>
        <dbReference type="ARBA" id="ARBA00022496"/>
    </source>
</evidence>
<name>A0A6I6K603_9BACT</name>
<keyword evidence="15" id="KW-1185">Reference proteome</keyword>
<evidence type="ECO:0000313" key="14">
    <source>
        <dbReference type="EMBL" id="QGY48097.1"/>
    </source>
</evidence>
<dbReference type="InterPro" id="IPR000531">
    <property type="entry name" value="Beta-barrel_TonB"/>
</dbReference>
<evidence type="ECO:0000256" key="1">
    <source>
        <dbReference type="ARBA" id="ARBA00004571"/>
    </source>
</evidence>
<evidence type="ECO:0000256" key="2">
    <source>
        <dbReference type="ARBA" id="ARBA00022448"/>
    </source>
</evidence>
<dbReference type="Pfam" id="PF07660">
    <property type="entry name" value="STN"/>
    <property type="match status" value="1"/>
</dbReference>
<keyword evidence="5 10" id="KW-0812">Transmembrane</keyword>
<dbReference type="Proteomes" id="UP000428260">
    <property type="component" value="Chromosome"/>
</dbReference>
<keyword evidence="6" id="KW-0408">Iron</keyword>
<comment type="subcellular location">
    <subcellularLocation>
        <location evidence="1 10">Cell outer membrane</location>
        <topology evidence="1 10">Multi-pass membrane protein</topology>
    </subcellularLocation>
</comment>
<dbReference type="Pfam" id="PF07715">
    <property type="entry name" value="Plug"/>
    <property type="match status" value="1"/>
</dbReference>
<evidence type="ECO:0000256" key="6">
    <source>
        <dbReference type="ARBA" id="ARBA00023004"/>
    </source>
</evidence>
<dbReference type="PROSITE" id="PS52016">
    <property type="entry name" value="TONB_DEPENDENT_REC_3"/>
    <property type="match status" value="1"/>
</dbReference>
<evidence type="ECO:0000256" key="10">
    <source>
        <dbReference type="PROSITE-ProRule" id="PRU01360"/>
    </source>
</evidence>
<keyword evidence="7 11" id="KW-0798">TonB box</keyword>
<dbReference type="SMART" id="SM00965">
    <property type="entry name" value="STN"/>
    <property type="match status" value="1"/>
</dbReference>
<dbReference type="Gene3D" id="2.40.170.20">
    <property type="entry name" value="TonB-dependent receptor, beta-barrel domain"/>
    <property type="match status" value="1"/>
</dbReference>
<evidence type="ECO:0000256" key="5">
    <source>
        <dbReference type="ARBA" id="ARBA00022692"/>
    </source>
</evidence>
<dbReference type="NCBIfam" id="TIGR04056">
    <property type="entry name" value="OMP_RagA_SusC"/>
    <property type="match status" value="1"/>
</dbReference>
<feature type="signal peptide" evidence="12">
    <location>
        <begin position="1"/>
        <end position="21"/>
    </location>
</feature>
<dbReference type="InterPro" id="IPR036942">
    <property type="entry name" value="Beta-barrel_TonB_sf"/>
</dbReference>
<dbReference type="SUPFAM" id="SSF56935">
    <property type="entry name" value="Porins"/>
    <property type="match status" value="1"/>
</dbReference>